<dbReference type="PANTHER" id="PTHR43228">
    <property type="entry name" value="TWO-COMPONENT RESPONSE REGULATOR"/>
    <property type="match status" value="1"/>
</dbReference>
<accession>A0AAV8DJZ1</accession>
<reference evidence="3" key="1">
    <citation type="submission" date="2022-08" db="EMBL/GenBank/DDBJ databases">
        <authorList>
            <person name="Marques A."/>
        </authorList>
    </citation>
    <scope>NUCLEOTIDE SEQUENCE</scope>
    <source>
        <strain evidence="3">RhyPub2mFocal</strain>
        <tissue evidence="3">Leaves</tissue>
    </source>
</reference>
<dbReference type="Gene3D" id="3.40.50.2300">
    <property type="match status" value="1"/>
</dbReference>
<dbReference type="InterPro" id="IPR052048">
    <property type="entry name" value="ST_Response_Regulator"/>
</dbReference>
<dbReference type="EMBL" id="JAMFTS010000004">
    <property type="protein sequence ID" value="KAJ4768817.1"/>
    <property type="molecule type" value="Genomic_DNA"/>
</dbReference>
<dbReference type="Pfam" id="PF00072">
    <property type="entry name" value="Response_reg"/>
    <property type="match status" value="1"/>
</dbReference>
<sequence>MLVRLGCEVTEAEDGKVAVNYFVEGNEYDLVLMDKQMKEMNGVEAIRTLKSMGVKAKMVAITSDESSNEAFLEAGVDAFLTKPVKLAELTSVLRTFDLLN</sequence>
<comment type="caution">
    <text evidence="3">The sequence shown here is derived from an EMBL/GenBank/DDBJ whole genome shotgun (WGS) entry which is preliminary data.</text>
</comment>
<keyword evidence="1" id="KW-0597">Phosphoprotein</keyword>
<dbReference type="Proteomes" id="UP001140206">
    <property type="component" value="Chromosome 4"/>
</dbReference>
<dbReference type="InterPro" id="IPR001789">
    <property type="entry name" value="Sig_transdc_resp-reg_receiver"/>
</dbReference>
<dbReference type="AlphaFoldDB" id="A0AAV8DJZ1"/>
<proteinExistence type="predicted"/>
<organism evidence="3 4">
    <name type="scientific">Rhynchospora pubera</name>
    <dbReference type="NCBI Taxonomy" id="906938"/>
    <lineage>
        <taxon>Eukaryota</taxon>
        <taxon>Viridiplantae</taxon>
        <taxon>Streptophyta</taxon>
        <taxon>Embryophyta</taxon>
        <taxon>Tracheophyta</taxon>
        <taxon>Spermatophyta</taxon>
        <taxon>Magnoliopsida</taxon>
        <taxon>Liliopsida</taxon>
        <taxon>Poales</taxon>
        <taxon>Cyperaceae</taxon>
        <taxon>Cyperoideae</taxon>
        <taxon>Rhynchosporeae</taxon>
        <taxon>Rhynchospora</taxon>
    </lineage>
</organism>
<evidence type="ECO:0000256" key="1">
    <source>
        <dbReference type="PROSITE-ProRule" id="PRU00169"/>
    </source>
</evidence>
<dbReference type="PROSITE" id="PS50110">
    <property type="entry name" value="RESPONSE_REGULATORY"/>
    <property type="match status" value="1"/>
</dbReference>
<dbReference type="GO" id="GO:0000160">
    <property type="term" value="P:phosphorelay signal transduction system"/>
    <property type="evidence" value="ECO:0007669"/>
    <property type="project" value="InterPro"/>
</dbReference>
<evidence type="ECO:0000259" key="2">
    <source>
        <dbReference type="PROSITE" id="PS50110"/>
    </source>
</evidence>
<gene>
    <name evidence="3" type="ORF">LUZ62_079192</name>
</gene>
<name>A0AAV8DJZ1_9POAL</name>
<keyword evidence="4" id="KW-1185">Reference proteome</keyword>
<dbReference type="PANTHER" id="PTHR43228:SF24">
    <property type="entry name" value="TWO-COMPONENT RESPONSE REGULATOR ORR42"/>
    <property type="match status" value="1"/>
</dbReference>
<dbReference type="GO" id="GO:0016301">
    <property type="term" value="F:kinase activity"/>
    <property type="evidence" value="ECO:0007669"/>
    <property type="project" value="UniProtKB-KW"/>
</dbReference>
<feature type="modified residue" description="4-aspartylphosphate" evidence="1">
    <location>
        <position position="34"/>
    </location>
</feature>
<dbReference type="SUPFAM" id="SSF52172">
    <property type="entry name" value="CheY-like"/>
    <property type="match status" value="1"/>
</dbReference>
<dbReference type="CDD" id="cd17546">
    <property type="entry name" value="REC_hyHK_CKI1_RcsC-like"/>
    <property type="match status" value="1"/>
</dbReference>
<keyword evidence="3" id="KW-0808">Transferase</keyword>
<evidence type="ECO:0000313" key="3">
    <source>
        <dbReference type="EMBL" id="KAJ4768817.1"/>
    </source>
</evidence>
<feature type="domain" description="Response regulatory" evidence="2">
    <location>
        <begin position="1"/>
        <end position="97"/>
    </location>
</feature>
<keyword evidence="3" id="KW-0418">Kinase</keyword>
<protein>
    <submittedName>
        <fullName evidence="3">Histidine kinase 2</fullName>
    </submittedName>
</protein>
<evidence type="ECO:0000313" key="4">
    <source>
        <dbReference type="Proteomes" id="UP001140206"/>
    </source>
</evidence>
<dbReference type="InterPro" id="IPR011006">
    <property type="entry name" value="CheY-like_superfamily"/>
</dbReference>
<dbReference type="SMART" id="SM00448">
    <property type="entry name" value="REC"/>
    <property type="match status" value="1"/>
</dbReference>